<evidence type="ECO:0000313" key="8">
    <source>
        <dbReference type="EMBL" id="OOF99301.1"/>
    </source>
</evidence>
<sequence>MPDPPLRGPSQSRRLRLACDACHNAKIRCSGGNPCQKCETAEQACQYSYTAKLGKPKGSRNKRTLAKLDARHRLRPSDVPQHDHNVSSVPTSPTVNWNLYPPMLDGLDYPGADLLSDWDMSRYPPPPDGGLCQSTLADAITDGDLSAALAGDSHLGSIPVLASREAAVHSSHARHGDAVDANESLVKRTSVGPKTTREASMAASPHKVRSSPGPSTEDVGHRDISSIRKLGVVRDVSPEGESCSCLKLLTEQLCVLNSTERKHRDVSSDQILSLASEILHCSDSALACSLCRLDPTVLQLITSTLQTIFHWAKLDCRQDAVQRPVPPISYGDWRVPEEESYLIKLMLTRRVLSLSHSMVHLLGLRVDEIQLLAKKPRRYQFMDMANLRHAIERLLQSLADLDAMVQRGCQGKPHRLDSLFPHQASETSTLASEWDLQKPASFSRTFLAPDDFSC</sequence>
<dbReference type="InterPro" id="IPR051711">
    <property type="entry name" value="Stress_Response_Reg"/>
</dbReference>
<dbReference type="PANTHER" id="PTHR47540:SF6">
    <property type="entry name" value="ZN(II)2CYS6 TRANSCRIPTION FACTOR (EUROFUNG)"/>
    <property type="match status" value="1"/>
</dbReference>
<keyword evidence="9" id="KW-1185">Reference proteome</keyword>
<evidence type="ECO:0000256" key="1">
    <source>
        <dbReference type="ARBA" id="ARBA00004123"/>
    </source>
</evidence>
<evidence type="ECO:0000256" key="4">
    <source>
        <dbReference type="ARBA" id="ARBA00023163"/>
    </source>
</evidence>
<dbReference type="GO" id="GO:0043565">
    <property type="term" value="F:sequence-specific DNA binding"/>
    <property type="evidence" value="ECO:0007669"/>
    <property type="project" value="TreeGrafter"/>
</dbReference>
<evidence type="ECO:0000256" key="3">
    <source>
        <dbReference type="ARBA" id="ARBA00023125"/>
    </source>
</evidence>
<dbReference type="VEuPathDB" id="FungiDB:ASPCADRAFT_127852"/>
<organism evidence="8 9">
    <name type="scientific">Aspergillus carbonarius (strain ITEM 5010)</name>
    <dbReference type="NCBI Taxonomy" id="602072"/>
    <lineage>
        <taxon>Eukaryota</taxon>
        <taxon>Fungi</taxon>
        <taxon>Dikarya</taxon>
        <taxon>Ascomycota</taxon>
        <taxon>Pezizomycotina</taxon>
        <taxon>Eurotiomycetes</taxon>
        <taxon>Eurotiomycetidae</taxon>
        <taxon>Eurotiales</taxon>
        <taxon>Aspergillaceae</taxon>
        <taxon>Aspergillus</taxon>
        <taxon>Aspergillus subgen. Circumdati</taxon>
    </lineage>
</organism>
<dbReference type="GO" id="GO:0045944">
    <property type="term" value="P:positive regulation of transcription by RNA polymerase II"/>
    <property type="evidence" value="ECO:0007669"/>
    <property type="project" value="TreeGrafter"/>
</dbReference>
<dbReference type="GO" id="GO:0000981">
    <property type="term" value="F:DNA-binding transcription factor activity, RNA polymerase II-specific"/>
    <property type="evidence" value="ECO:0007669"/>
    <property type="project" value="InterPro"/>
</dbReference>
<dbReference type="GO" id="GO:0008270">
    <property type="term" value="F:zinc ion binding"/>
    <property type="evidence" value="ECO:0007669"/>
    <property type="project" value="InterPro"/>
</dbReference>
<gene>
    <name evidence="8" type="ORF">ASPCADRAFT_127852</name>
</gene>
<dbReference type="Pfam" id="PF00172">
    <property type="entry name" value="Zn_clus"/>
    <property type="match status" value="1"/>
</dbReference>
<reference evidence="9" key="1">
    <citation type="journal article" date="2017" name="Genome Biol.">
        <title>Comparative genomics reveals high biological diversity and specific adaptations in the industrially and medically important fungal genus Aspergillus.</title>
        <authorList>
            <person name="de Vries R.P."/>
            <person name="Riley R."/>
            <person name="Wiebenga A."/>
            <person name="Aguilar-Osorio G."/>
            <person name="Amillis S."/>
            <person name="Uchima C.A."/>
            <person name="Anderluh G."/>
            <person name="Asadollahi M."/>
            <person name="Askin M."/>
            <person name="Barry K."/>
            <person name="Battaglia E."/>
            <person name="Bayram O."/>
            <person name="Benocci T."/>
            <person name="Braus-Stromeyer S.A."/>
            <person name="Caldana C."/>
            <person name="Canovas D."/>
            <person name="Cerqueira G.C."/>
            <person name="Chen F."/>
            <person name="Chen W."/>
            <person name="Choi C."/>
            <person name="Clum A."/>
            <person name="Dos Santos R.A."/>
            <person name="Damasio A.R."/>
            <person name="Diallinas G."/>
            <person name="Emri T."/>
            <person name="Fekete E."/>
            <person name="Flipphi M."/>
            <person name="Freyberg S."/>
            <person name="Gallo A."/>
            <person name="Gournas C."/>
            <person name="Habgood R."/>
            <person name="Hainaut M."/>
            <person name="Harispe M.L."/>
            <person name="Henrissat B."/>
            <person name="Hilden K.S."/>
            <person name="Hope R."/>
            <person name="Hossain A."/>
            <person name="Karabika E."/>
            <person name="Karaffa L."/>
            <person name="Karanyi Z."/>
            <person name="Krasevec N."/>
            <person name="Kuo A."/>
            <person name="Kusch H."/>
            <person name="LaButti K."/>
            <person name="Lagendijk E.L."/>
            <person name="Lapidus A."/>
            <person name="Levasseur A."/>
            <person name="Lindquist E."/>
            <person name="Lipzen A."/>
            <person name="Logrieco A.F."/>
            <person name="MacCabe A."/>
            <person name="Maekelae M.R."/>
            <person name="Malavazi I."/>
            <person name="Melin P."/>
            <person name="Meyer V."/>
            <person name="Mielnichuk N."/>
            <person name="Miskei M."/>
            <person name="Molnar A.P."/>
            <person name="Mule G."/>
            <person name="Ngan C.Y."/>
            <person name="Orejas M."/>
            <person name="Orosz E."/>
            <person name="Ouedraogo J.P."/>
            <person name="Overkamp K.M."/>
            <person name="Park H.-S."/>
            <person name="Perrone G."/>
            <person name="Piumi F."/>
            <person name="Punt P.J."/>
            <person name="Ram A.F."/>
            <person name="Ramon A."/>
            <person name="Rauscher S."/>
            <person name="Record E."/>
            <person name="Riano-Pachon D.M."/>
            <person name="Robert V."/>
            <person name="Roehrig J."/>
            <person name="Ruller R."/>
            <person name="Salamov A."/>
            <person name="Salih N.S."/>
            <person name="Samson R.A."/>
            <person name="Sandor E."/>
            <person name="Sanguinetti M."/>
            <person name="Schuetze T."/>
            <person name="Sepcic K."/>
            <person name="Shelest E."/>
            <person name="Sherlock G."/>
            <person name="Sophianopoulou V."/>
            <person name="Squina F.M."/>
            <person name="Sun H."/>
            <person name="Susca A."/>
            <person name="Todd R.B."/>
            <person name="Tsang A."/>
            <person name="Unkles S.E."/>
            <person name="van de Wiele N."/>
            <person name="van Rossen-Uffink D."/>
            <person name="Oliveira J.V."/>
            <person name="Vesth T.C."/>
            <person name="Visser J."/>
            <person name="Yu J.-H."/>
            <person name="Zhou M."/>
            <person name="Andersen M.R."/>
            <person name="Archer D.B."/>
            <person name="Baker S.E."/>
            <person name="Benoit I."/>
            <person name="Brakhage A.A."/>
            <person name="Braus G.H."/>
            <person name="Fischer R."/>
            <person name="Frisvad J.C."/>
            <person name="Goldman G.H."/>
            <person name="Houbraken J."/>
            <person name="Oakley B."/>
            <person name="Pocsi I."/>
            <person name="Scazzocchio C."/>
            <person name="Seiboth B."/>
            <person name="vanKuyk P.A."/>
            <person name="Wortman J."/>
            <person name="Dyer P.S."/>
            <person name="Grigoriev I.V."/>
        </authorList>
    </citation>
    <scope>NUCLEOTIDE SEQUENCE [LARGE SCALE GENOMIC DNA]</scope>
    <source>
        <strain evidence="9">ITEM 5010</strain>
    </source>
</reference>
<evidence type="ECO:0000256" key="2">
    <source>
        <dbReference type="ARBA" id="ARBA00023015"/>
    </source>
</evidence>
<dbReference type="SUPFAM" id="SSF57701">
    <property type="entry name" value="Zn2/Cys6 DNA-binding domain"/>
    <property type="match status" value="1"/>
</dbReference>
<accession>A0A1R3RXV7</accession>
<dbReference type="Proteomes" id="UP000188318">
    <property type="component" value="Unassembled WGS sequence"/>
</dbReference>
<dbReference type="AlphaFoldDB" id="A0A1R3RXV7"/>
<evidence type="ECO:0000259" key="7">
    <source>
        <dbReference type="PROSITE" id="PS00463"/>
    </source>
</evidence>
<dbReference type="InterPro" id="IPR036864">
    <property type="entry name" value="Zn2-C6_fun-type_DNA-bd_sf"/>
</dbReference>
<dbReference type="SMART" id="SM00066">
    <property type="entry name" value="GAL4"/>
    <property type="match status" value="1"/>
</dbReference>
<evidence type="ECO:0000256" key="5">
    <source>
        <dbReference type="ARBA" id="ARBA00023242"/>
    </source>
</evidence>
<keyword evidence="3" id="KW-0238">DNA-binding</keyword>
<evidence type="ECO:0000256" key="6">
    <source>
        <dbReference type="SAM" id="MobiDB-lite"/>
    </source>
</evidence>
<keyword evidence="5" id="KW-0539">Nucleus</keyword>
<feature type="domain" description="Zn(2)-C6 fungal-type" evidence="7">
    <location>
        <begin position="18"/>
        <end position="45"/>
    </location>
</feature>
<feature type="region of interest" description="Disordered" evidence="6">
    <location>
        <begin position="189"/>
        <end position="222"/>
    </location>
</feature>
<dbReference type="OrthoDB" id="4330117at2759"/>
<dbReference type="InterPro" id="IPR001138">
    <property type="entry name" value="Zn2Cys6_DnaBD"/>
</dbReference>
<dbReference type="Gene3D" id="4.10.240.10">
    <property type="entry name" value="Zn(2)-C6 fungal-type DNA-binding domain"/>
    <property type="match status" value="1"/>
</dbReference>
<dbReference type="STRING" id="602072.A0A1R3RXV7"/>
<dbReference type="CDD" id="cd00067">
    <property type="entry name" value="GAL4"/>
    <property type="match status" value="1"/>
</dbReference>
<dbReference type="PROSITE" id="PS00463">
    <property type="entry name" value="ZN2_CY6_FUNGAL_1"/>
    <property type="match status" value="1"/>
</dbReference>
<dbReference type="OMA" id="HISHMAN"/>
<proteinExistence type="predicted"/>
<dbReference type="GO" id="GO:0005634">
    <property type="term" value="C:nucleus"/>
    <property type="evidence" value="ECO:0007669"/>
    <property type="project" value="UniProtKB-SubCell"/>
</dbReference>
<name>A0A1R3RXV7_ASPC5</name>
<evidence type="ECO:0000313" key="9">
    <source>
        <dbReference type="Proteomes" id="UP000188318"/>
    </source>
</evidence>
<keyword evidence="4" id="KW-0804">Transcription</keyword>
<protein>
    <recommendedName>
        <fullName evidence="7">Zn(2)-C6 fungal-type domain-containing protein</fullName>
    </recommendedName>
</protein>
<comment type="subcellular location">
    <subcellularLocation>
        <location evidence="1">Nucleus</location>
    </subcellularLocation>
</comment>
<dbReference type="PANTHER" id="PTHR47540">
    <property type="entry name" value="THIAMINE REPRESSIBLE GENES REGULATORY PROTEIN THI5"/>
    <property type="match status" value="1"/>
</dbReference>
<dbReference type="EMBL" id="KV907495">
    <property type="protein sequence ID" value="OOF99301.1"/>
    <property type="molecule type" value="Genomic_DNA"/>
</dbReference>
<keyword evidence="2" id="KW-0805">Transcription regulation</keyword>